<sequence length="452" mass="49455">MVHLRINARESNPNPHINFITVLPDEDDAENDARQLLRALAAQVRPVMKAHGFVINSFEEYAHNSVFLGRNWNNGETVELVLRRPGGSFMPTYSLLSTLCHELAHIAHMNHGPDFQALWSQLRVEVRQLQNKGYYGDGYWSSGTRLSDSNTMPGDGEMQPGDLPEYICGGAQRRTRPSVKRRRKRRNPYETAPSNSTGRQSAKKRKAGARNTSKNAFQGEGVALDEDSNSKSGKGFGKQAGSKRAREERALAAERRMKALGQPQPGPSNTGSSQPDDEEVDDESESEVEIVEETDADRKKALAQAKAQVDTDDVKPSWFDFRDDFVFTNSNGGGGGAGTSNDVIDISSDEEGTRITMSGKPKHSTLQPHLRATGLGSIVKDEIGFRKKEALGMQTGAAHKLGGGKSASSPTLSTAVRTDSWECGVCTLRNKQSAMACDACDNLRPDIQHTLQ</sequence>
<name>A0A0D7BRZ1_9AGAR</name>
<dbReference type="GO" id="GO:0005634">
    <property type="term" value="C:nucleus"/>
    <property type="evidence" value="ECO:0007669"/>
    <property type="project" value="TreeGrafter"/>
</dbReference>
<dbReference type="PANTHER" id="PTHR46622">
    <property type="entry name" value="DNA-DEPENDENT METALLOPROTEASE WSS1"/>
    <property type="match status" value="1"/>
</dbReference>
<protein>
    <submittedName>
        <fullName evidence="8">WLM-domain-containing protein</fullName>
    </submittedName>
</protein>
<dbReference type="OrthoDB" id="447842at2759"/>
<dbReference type="InterPro" id="IPR036443">
    <property type="entry name" value="Znf_RanBP2_sf"/>
</dbReference>
<dbReference type="PROSITE" id="PS50199">
    <property type="entry name" value="ZF_RANBP2_2"/>
    <property type="match status" value="1"/>
</dbReference>
<dbReference type="AlphaFoldDB" id="A0A0D7BRZ1"/>
<dbReference type="Pfam" id="PF08325">
    <property type="entry name" value="WLM"/>
    <property type="match status" value="1"/>
</dbReference>
<evidence type="ECO:0000259" key="7">
    <source>
        <dbReference type="PROSITE" id="PS51397"/>
    </source>
</evidence>
<dbReference type="PROSITE" id="PS01358">
    <property type="entry name" value="ZF_RANBP2_1"/>
    <property type="match status" value="1"/>
</dbReference>
<dbReference type="SMART" id="SM00547">
    <property type="entry name" value="ZnF_RBZ"/>
    <property type="match status" value="1"/>
</dbReference>
<dbReference type="Pfam" id="PF00641">
    <property type="entry name" value="Zn_ribbon_RanBP"/>
    <property type="match status" value="1"/>
</dbReference>
<feature type="compositionally biased region" description="Basic residues" evidence="5">
    <location>
        <begin position="173"/>
        <end position="186"/>
    </location>
</feature>
<reference evidence="8 9" key="1">
    <citation type="journal article" date="2015" name="Fungal Genet. Biol.">
        <title>Evolution of novel wood decay mechanisms in Agaricales revealed by the genome sequences of Fistulina hepatica and Cylindrobasidium torrendii.</title>
        <authorList>
            <person name="Floudas D."/>
            <person name="Held B.W."/>
            <person name="Riley R."/>
            <person name="Nagy L.G."/>
            <person name="Koehler G."/>
            <person name="Ransdell A.S."/>
            <person name="Younus H."/>
            <person name="Chow J."/>
            <person name="Chiniquy J."/>
            <person name="Lipzen A."/>
            <person name="Tritt A."/>
            <person name="Sun H."/>
            <person name="Haridas S."/>
            <person name="LaButti K."/>
            <person name="Ohm R.A."/>
            <person name="Kues U."/>
            <person name="Blanchette R.A."/>
            <person name="Grigoriev I.V."/>
            <person name="Minto R.E."/>
            <person name="Hibbett D.S."/>
        </authorList>
    </citation>
    <scope>NUCLEOTIDE SEQUENCE [LARGE SCALE GENOMIC DNA]</scope>
    <source>
        <strain evidence="8 9">FP15055 ss-10</strain>
    </source>
</reference>
<evidence type="ECO:0000256" key="5">
    <source>
        <dbReference type="SAM" id="MobiDB-lite"/>
    </source>
</evidence>
<evidence type="ECO:0000313" key="9">
    <source>
        <dbReference type="Proteomes" id="UP000054007"/>
    </source>
</evidence>
<keyword evidence="9" id="KW-1185">Reference proteome</keyword>
<proteinExistence type="predicted"/>
<dbReference type="STRING" id="1314674.A0A0D7BRZ1"/>
<evidence type="ECO:0000256" key="1">
    <source>
        <dbReference type="ARBA" id="ARBA00022723"/>
    </source>
</evidence>
<dbReference type="InterPro" id="IPR013536">
    <property type="entry name" value="WLM_dom"/>
</dbReference>
<evidence type="ECO:0000259" key="6">
    <source>
        <dbReference type="PROSITE" id="PS50199"/>
    </source>
</evidence>
<feature type="region of interest" description="Disordered" evidence="5">
    <location>
        <begin position="145"/>
        <end position="299"/>
    </location>
</feature>
<feature type="compositionally biased region" description="Acidic residues" evidence="5">
    <location>
        <begin position="275"/>
        <end position="295"/>
    </location>
</feature>
<evidence type="ECO:0000313" key="8">
    <source>
        <dbReference type="EMBL" id="KIY72376.1"/>
    </source>
</evidence>
<keyword evidence="3" id="KW-0862">Zinc</keyword>
<accession>A0A0D7BRZ1</accession>
<feature type="domain" description="RanBP2-type" evidence="6">
    <location>
        <begin position="417"/>
        <end position="446"/>
    </location>
</feature>
<keyword evidence="1" id="KW-0479">Metal-binding</keyword>
<feature type="compositionally biased region" description="Basic and acidic residues" evidence="5">
    <location>
        <begin position="244"/>
        <end position="257"/>
    </location>
</feature>
<dbReference type="SUPFAM" id="SSF90209">
    <property type="entry name" value="Ran binding protein zinc finger-like"/>
    <property type="match status" value="1"/>
</dbReference>
<evidence type="ECO:0000256" key="4">
    <source>
        <dbReference type="PROSITE-ProRule" id="PRU00322"/>
    </source>
</evidence>
<dbReference type="GO" id="GO:0008270">
    <property type="term" value="F:zinc ion binding"/>
    <property type="evidence" value="ECO:0007669"/>
    <property type="project" value="UniProtKB-KW"/>
</dbReference>
<dbReference type="InterPro" id="IPR053000">
    <property type="entry name" value="WSS1-like_metalloprotease"/>
</dbReference>
<dbReference type="EMBL" id="KN880444">
    <property type="protein sequence ID" value="KIY72376.1"/>
    <property type="molecule type" value="Genomic_DNA"/>
</dbReference>
<feature type="domain" description="WLM" evidence="7">
    <location>
        <begin position="8"/>
        <end position="258"/>
    </location>
</feature>
<evidence type="ECO:0000256" key="3">
    <source>
        <dbReference type="ARBA" id="ARBA00022833"/>
    </source>
</evidence>
<organism evidence="8 9">
    <name type="scientific">Cylindrobasidium torrendii FP15055 ss-10</name>
    <dbReference type="NCBI Taxonomy" id="1314674"/>
    <lineage>
        <taxon>Eukaryota</taxon>
        <taxon>Fungi</taxon>
        <taxon>Dikarya</taxon>
        <taxon>Basidiomycota</taxon>
        <taxon>Agaricomycotina</taxon>
        <taxon>Agaricomycetes</taxon>
        <taxon>Agaricomycetidae</taxon>
        <taxon>Agaricales</taxon>
        <taxon>Marasmiineae</taxon>
        <taxon>Physalacriaceae</taxon>
        <taxon>Cylindrobasidium</taxon>
    </lineage>
</organism>
<dbReference type="PANTHER" id="PTHR46622:SF1">
    <property type="entry name" value="DNA-DEPENDENT METALLOPROTEASE WSS1"/>
    <property type="match status" value="1"/>
</dbReference>
<dbReference type="PROSITE" id="PS51397">
    <property type="entry name" value="WLM"/>
    <property type="match status" value="1"/>
</dbReference>
<keyword evidence="2 4" id="KW-0863">Zinc-finger</keyword>
<dbReference type="Gene3D" id="4.10.1060.10">
    <property type="entry name" value="Zinc finger, RanBP2-type"/>
    <property type="match status" value="1"/>
</dbReference>
<dbReference type="InterPro" id="IPR001876">
    <property type="entry name" value="Znf_RanBP2"/>
</dbReference>
<gene>
    <name evidence="8" type="ORF">CYLTODRAFT_367659</name>
</gene>
<evidence type="ECO:0000256" key="2">
    <source>
        <dbReference type="ARBA" id="ARBA00022771"/>
    </source>
</evidence>
<dbReference type="Proteomes" id="UP000054007">
    <property type="component" value="Unassembled WGS sequence"/>
</dbReference>
<dbReference type="GO" id="GO:0008237">
    <property type="term" value="F:metallopeptidase activity"/>
    <property type="evidence" value="ECO:0007669"/>
    <property type="project" value="TreeGrafter"/>
</dbReference>
<dbReference type="GO" id="GO:0006281">
    <property type="term" value="P:DNA repair"/>
    <property type="evidence" value="ECO:0007669"/>
    <property type="project" value="TreeGrafter"/>
</dbReference>